<name>A0A6B9ZJJ0_9BACT</name>
<protein>
    <recommendedName>
        <fullName evidence="4">Tetratricopeptide repeat protein</fullName>
    </recommendedName>
</protein>
<organism evidence="2 3">
    <name type="scientific">Chitinophaga agri</name>
    <dbReference type="NCBI Taxonomy" id="2703787"/>
    <lineage>
        <taxon>Bacteria</taxon>
        <taxon>Pseudomonadati</taxon>
        <taxon>Bacteroidota</taxon>
        <taxon>Chitinophagia</taxon>
        <taxon>Chitinophagales</taxon>
        <taxon>Chitinophagaceae</taxon>
        <taxon>Chitinophaga</taxon>
    </lineage>
</organism>
<dbReference type="Gene3D" id="1.25.40.10">
    <property type="entry name" value="Tetratricopeptide repeat domain"/>
    <property type="match status" value="1"/>
</dbReference>
<evidence type="ECO:0000256" key="1">
    <source>
        <dbReference type="SAM" id="Phobius"/>
    </source>
</evidence>
<keyword evidence="3" id="KW-1185">Reference proteome</keyword>
<dbReference type="Proteomes" id="UP000476411">
    <property type="component" value="Chromosome"/>
</dbReference>
<reference evidence="2 3" key="1">
    <citation type="submission" date="2020-01" db="EMBL/GenBank/DDBJ databases">
        <title>Complete genome sequence of Chitinophaga sp. H33E-04 isolated from quinoa roots.</title>
        <authorList>
            <person name="Weon H.-Y."/>
            <person name="Lee S.A."/>
        </authorList>
    </citation>
    <scope>NUCLEOTIDE SEQUENCE [LARGE SCALE GENOMIC DNA]</scope>
    <source>
        <strain evidence="2 3">H33E-04</strain>
    </source>
</reference>
<keyword evidence="1" id="KW-0812">Transmembrane</keyword>
<dbReference type="InterPro" id="IPR011990">
    <property type="entry name" value="TPR-like_helical_dom_sf"/>
</dbReference>
<sequence>MEEYNGHLNIYTGGCSKCNSPEYEPGYKVRFCKACRKKLTRYPVKKEVIWAAIGVGVILLISLFRLPGYFVAGVDYMRAVRLTEERKYVSAQKAFEVTLKKFPEHPGSIMHLITAAYFNDDLEKMDSLFNLLDEDKLSSLDSDLEAQFDLLNEYSSHYRIRNRKVYAELDRIANDTAAYQNKLEGYVKMDSDDLAAKIMLANLYEIQENHMGADSLAGLAIHAAPLFRPAYYIRLAALKDLKRYGEGLKCAETLLTQNKESLRALLCQCFFQLKLNMLKEGLATSKLAAQLYPDDNSALFWLSVSYHLNHQQAESERIFAKLQARPDTDTSKLTELQNYITDKVPFRD</sequence>
<accession>A0A6B9ZJJ0</accession>
<dbReference type="KEGG" id="chih:GWR21_18615"/>
<proteinExistence type="predicted"/>
<feature type="transmembrane region" description="Helical" evidence="1">
    <location>
        <begin position="48"/>
        <end position="72"/>
    </location>
</feature>
<dbReference type="SUPFAM" id="SSF48452">
    <property type="entry name" value="TPR-like"/>
    <property type="match status" value="1"/>
</dbReference>
<dbReference type="RefSeq" id="WP_162333203.1">
    <property type="nucleotide sequence ID" value="NZ_CP048113.1"/>
</dbReference>
<evidence type="ECO:0008006" key="4">
    <source>
        <dbReference type="Google" id="ProtNLM"/>
    </source>
</evidence>
<gene>
    <name evidence="2" type="ORF">GWR21_18615</name>
</gene>
<evidence type="ECO:0000313" key="2">
    <source>
        <dbReference type="EMBL" id="QHS61534.1"/>
    </source>
</evidence>
<dbReference type="EMBL" id="CP048113">
    <property type="protein sequence ID" value="QHS61534.1"/>
    <property type="molecule type" value="Genomic_DNA"/>
</dbReference>
<evidence type="ECO:0000313" key="3">
    <source>
        <dbReference type="Proteomes" id="UP000476411"/>
    </source>
</evidence>
<dbReference type="AlphaFoldDB" id="A0A6B9ZJJ0"/>
<keyword evidence="1" id="KW-0472">Membrane</keyword>
<keyword evidence="1" id="KW-1133">Transmembrane helix</keyword>